<protein>
    <submittedName>
        <fullName evidence="1">Uncharacterized protein</fullName>
    </submittedName>
</protein>
<organism evidence="1">
    <name type="scientific">Zea mays</name>
    <name type="common">Maize</name>
    <dbReference type="NCBI Taxonomy" id="4577"/>
    <lineage>
        <taxon>Eukaryota</taxon>
        <taxon>Viridiplantae</taxon>
        <taxon>Streptophyta</taxon>
        <taxon>Embryophyta</taxon>
        <taxon>Tracheophyta</taxon>
        <taxon>Spermatophyta</taxon>
        <taxon>Magnoliopsida</taxon>
        <taxon>Liliopsida</taxon>
        <taxon>Poales</taxon>
        <taxon>Poaceae</taxon>
        <taxon>PACMAD clade</taxon>
        <taxon>Panicoideae</taxon>
        <taxon>Andropogonodae</taxon>
        <taxon>Andropogoneae</taxon>
        <taxon>Tripsacinae</taxon>
        <taxon>Zea</taxon>
    </lineage>
</organism>
<dbReference type="EMBL" id="BT086590">
    <property type="protein sequence ID" value="ACR36943.1"/>
    <property type="molecule type" value="mRNA"/>
</dbReference>
<proteinExistence type="evidence at transcript level"/>
<sequence>MFRVVRRCSSLPAHTGQMSMLTARHRKMPIAMVETRCCASAASSSTRYPDTATRLYVRMKMVTP</sequence>
<dbReference type="AlphaFoldDB" id="C4J6Z3"/>
<evidence type="ECO:0000313" key="1">
    <source>
        <dbReference type="EMBL" id="ACR36943.1"/>
    </source>
</evidence>
<reference evidence="1" key="2">
    <citation type="submission" date="2012-06" db="EMBL/GenBank/DDBJ databases">
        <authorList>
            <person name="Yu Y."/>
            <person name="Currie J."/>
            <person name="Lomeli R."/>
            <person name="Angelova A."/>
            <person name="Collura K."/>
            <person name="Wissotski M."/>
            <person name="Campos D."/>
            <person name="Kudrna D."/>
            <person name="Golser W."/>
            <person name="Ashely E."/>
            <person name="Descour A."/>
            <person name="Fernandes J."/>
            <person name="Soderlund C."/>
            <person name="Walbot V."/>
        </authorList>
    </citation>
    <scope>NUCLEOTIDE SEQUENCE</scope>
    <source>
        <strain evidence="1">B73</strain>
    </source>
</reference>
<reference evidence="1" key="1">
    <citation type="journal article" date="2009" name="PLoS Genet.">
        <title>Sequencing, mapping, and analysis of 27,455 maize full-length cDNAs.</title>
        <authorList>
            <person name="Soderlund C."/>
            <person name="Descour A."/>
            <person name="Kudrna D."/>
            <person name="Bomhoff M."/>
            <person name="Boyd L."/>
            <person name="Currie J."/>
            <person name="Angelova A."/>
            <person name="Collura K."/>
            <person name="Wissotski M."/>
            <person name="Ashley E."/>
            <person name="Morrow D."/>
            <person name="Fernandes J."/>
            <person name="Walbot V."/>
            <person name="Yu Y."/>
        </authorList>
    </citation>
    <scope>NUCLEOTIDE SEQUENCE</scope>
    <source>
        <strain evidence="1">B73</strain>
    </source>
</reference>
<accession>C4J6Z3</accession>
<name>C4J6Z3_MAIZE</name>